<evidence type="ECO:0008006" key="4">
    <source>
        <dbReference type="Google" id="ProtNLM"/>
    </source>
</evidence>
<dbReference type="Proteomes" id="UP000186456">
    <property type="component" value="Unassembled WGS sequence"/>
</dbReference>
<evidence type="ECO:0000313" key="3">
    <source>
        <dbReference type="Proteomes" id="UP000186456"/>
    </source>
</evidence>
<protein>
    <recommendedName>
        <fullName evidence="4">Lipoprotein</fullName>
    </recommendedName>
</protein>
<gene>
    <name evidence="2" type="ORF">SAMN04487788_0089</name>
</gene>
<dbReference type="PROSITE" id="PS51257">
    <property type="entry name" value="PROKAR_LIPOPROTEIN"/>
    <property type="match status" value="1"/>
</dbReference>
<sequence>MTSHRSSPLLLALAVAAGGSLTLALAGCTGIQEAFSQEVTTEFRDTAEVVAQSATTVPWLPADATEIVLKTKRDGEVAAAIARSGSALDPATCLEMERQSAPTVHIDDAPDVYAKDRVFACGAWSVIATTDGWYGWTPNSPGEKEKSPAAS</sequence>
<evidence type="ECO:0000256" key="1">
    <source>
        <dbReference type="SAM" id="SignalP"/>
    </source>
</evidence>
<evidence type="ECO:0000313" key="2">
    <source>
        <dbReference type="EMBL" id="SDO57282.1"/>
    </source>
</evidence>
<feature type="chain" id="PRO_5039498097" description="Lipoprotein" evidence="1">
    <location>
        <begin position="27"/>
        <end position="151"/>
    </location>
</feature>
<reference evidence="2 3" key="1">
    <citation type="submission" date="2016-10" db="EMBL/GenBank/DDBJ databases">
        <authorList>
            <person name="de Groot N.N."/>
        </authorList>
    </citation>
    <scope>NUCLEOTIDE SEQUENCE [LARGE SCALE GENOMIC DNA]</scope>
    <source>
        <strain evidence="2 3">StLB037</strain>
    </source>
</reference>
<keyword evidence="1" id="KW-0732">Signal</keyword>
<organism evidence="2 3">
    <name type="scientific">Microbacterium testaceum (strain StLB037)</name>
    <dbReference type="NCBI Taxonomy" id="979556"/>
    <lineage>
        <taxon>Bacteria</taxon>
        <taxon>Bacillati</taxon>
        <taxon>Actinomycetota</taxon>
        <taxon>Actinomycetes</taxon>
        <taxon>Micrococcales</taxon>
        <taxon>Microbacteriaceae</taxon>
        <taxon>Microbacterium</taxon>
    </lineage>
</organism>
<feature type="signal peptide" evidence="1">
    <location>
        <begin position="1"/>
        <end position="26"/>
    </location>
</feature>
<name>A0A1H0KND8_MICTS</name>
<dbReference type="AlphaFoldDB" id="A0A1H0KND8"/>
<dbReference type="RefSeq" id="WP_056226713.1">
    <property type="nucleotide sequence ID" value="NZ_FNJN01000001.1"/>
</dbReference>
<accession>A0A1H0KND8</accession>
<dbReference type="EMBL" id="FNJN01000001">
    <property type="protein sequence ID" value="SDO57282.1"/>
    <property type="molecule type" value="Genomic_DNA"/>
</dbReference>
<proteinExistence type="predicted"/>